<dbReference type="RefSeq" id="WP_130616143.1">
    <property type="nucleotide sequence ID" value="NZ_AP019400.1"/>
</dbReference>
<dbReference type="OrthoDB" id="5077666at2"/>
<proteinExistence type="predicted"/>
<dbReference type="SUPFAM" id="SSF51445">
    <property type="entry name" value="(Trans)glycosidases"/>
    <property type="match status" value="1"/>
</dbReference>
<evidence type="ECO:0000313" key="3">
    <source>
        <dbReference type="Proteomes" id="UP000289856"/>
    </source>
</evidence>
<dbReference type="AlphaFoldDB" id="A0A3T1DEW0"/>
<name>A0A3T1DEW0_9BACL</name>
<organism evidence="2 3">
    <name type="scientific">Cohnella abietis</name>
    <dbReference type="NCBI Taxonomy" id="2507935"/>
    <lineage>
        <taxon>Bacteria</taxon>
        <taxon>Bacillati</taxon>
        <taxon>Bacillota</taxon>
        <taxon>Bacilli</taxon>
        <taxon>Bacillales</taxon>
        <taxon>Paenibacillaceae</taxon>
        <taxon>Cohnella</taxon>
    </lineage>
</organism>
<sequence length="702" mass="79578">MNYRLENDYIAVEFDPETGALVGLLNKQNDWQVIRQPKLAMGIRLTVPMPEHRNNRVLSERQSLSSYGQLGSNKVKLKWDQVEGDKSGVLAIKVELTVSLEADQVHFELEIDNQSPFIVEEAWAPCLGGLREQKGEAHLSSMSMTMCGGFREVSHGPSFPNQLGYWGTDHPSFLMTYPESSVLTPFILMTNGVNGIYLGQHDQAQNIVNFLHELKPGYGDSKHGRVMEEDEIDGIPAGYVVSAIRLPFIQPGESMTLAPMVIRLYEGTWHEGLKTYMDWRKTWHVHEPLPAWAEEIDCWMTLHINSPEGCCQNSYLELVDIAREAKERGVGAIQLIGWARGGQDGDEPFQDINPQLGTWEDLQSAIQQIEQLGVRIYLMCKFKWADRTTPEYKAEIEQHTMKDMYGDPVYFQGYAYQTITQQLGGGSRRTGAMLCHLSSDYRKLALRELQKLLDLGSSGLLYDELTSDERLLCFDPTHNHRYGENNVKGSTLLAEEIHKAAKAHNPEFLLAGEGSNDHLTQYYPINYVRSTDKWAGWEINHRAAWKFMDPAMKIATCLTGWDDREMVNQCMAYGYIINYEPYHFKGRLTDYPRTVEYGQQAQQLRNRLKEYIWHGTFQDTMGATVAGANPQQELVYSVFINSANGKRAVVLANQSLEVLEAQVTLANSEASFQLYRVGQDESESSEGYAVVQPRSLIVLIEA</sequence>
<dbReference type="InterPro" id="IPR046226">
    <property type="entry name" value="DUF6259"/>
</dbReference>
<dbReference type="InterPro" id="IPR017853">
    <property type="entry name" value="GH"/>
</dbReference>
<reference evidence="2 3" key="1">
    <citation type="submission" date="2019-01" db="EMBL/GenBank/DDBJ databases">
        <title>Complete genome sequence of Cohnella hallensis HS21 isolated from Korean fir (Abies koreana) rhizospheric soil.</title>
        <authorList>
            <person name="Jiang L."/>
            <person name="Kang S.W."/>
            <person name="Kim S."/>
            <person name="Jung J."/>
            <person name="Kim C.Y."/>
            <person name="Kim D.H."/>
            <person name="Kim S.W."/>
            <person name="Lee J."/>
        </authorList>
    </citation>
    <scope>NUCLEOTIDE SEQUENCE [LARGE SCALE GENOMIC DNA]</scope>
    <source>
        <strain evidence="2 3">HS21</strain>
    </source>
</reference>
<dbReference type="Gene3D" id="3.20.20.80">
    <property type="entry name" value="Glycosidases"/>
    <property type="match status" value="1"/>
</dbReference>
<feature type="domain" description="DUF6259" evidence="1">
    <location>
        <begin position="260"/>
        <end position="525"/>
    </location>
</feature>
<evidence type="ECO:0000313" key="2">
    <source>
        <dbReference type="EMBL" id="BBI36657.1"/>
    </source>
</evidence>
<gene>
    <name evidence="2" type="ORF">KCTCHS21_60560</name>
</gene>
<evidence type="ECO:0000259" key="1">
    <source>
        <dbReference type="Pfam" id="PF19773"/>
    </source>
</evidence>
<dbReference type="Proteomes" id="UP000289856">
    <property type="component" value="Chromosome"/>
</dbReference>
<accession>A0A3T1DEW0</accession>
<protein>
    <recommendedName>
        <fullName evidence="1">DUF6259 domain-containing protein</fullName>
    </recommendedName>
</protein>
<dbReference type="EMBL" id="AP019400">
    <property type="protein sequence ID" value="BBI36657.1"/>
    <property type="molecule type" value="Genomic_DNA"/>
</dbReference>
<keyword evidence="3" id="KW-1185">Reference proteome</keyword>
<dbReference type="Pfam" id="PF19773">
    <property type="entry name" value="DUF6259"/>
    <property type="match status" value="1"/>
</dbReference>
<dbReference type="KEGG" id="cohn:KCTCHS21_60560"/>